<feature type="transmembrane region" description="Helical" evidence="1">
    <location>
        <begin position="358"/>
        <end position="381"/>
    </location>
</feature>
<feature type="transmembrane region" description="Helical" evidence="1">
    <location>
        <begin position="401"/>
        <end position="417"/>
    </location>
</feature>
<feature type="transmembrane region" description="Helical" evidence="1">
    <location>
        <begin position="127"/>
        <end position="147"/>
    </location>
</feature>
<dbReference type="Proteomes" id="UP001165378">
    <property type="component" value="Unassembled WGS sequence"/>
</dbReference>
<proteinExistence type="predicted"/>
<dbReference type="EMBL" id="JAKFHA010000050">
    <property type="protein sequence ID" value="MCF2533492.1"/>
    <property type="molecule type" value="Genomic_DNA"/>
</dbReference>
<keyword evidence="1" id="KW-0812">Transmembrane</keyword>
<evidence type="ECO:0000313" key="3">
    <source>
        <dbReference type="Proteomes" id="UP001165378"/>
    </source>
</evidence>
<keyword evidence="3" id="KW-1185">Reference proteome</keyword>
<gene>
    <name evidence="2" type="ORF">LZ495_40605</name>
</gene>
<name>A0AA41U6Y2_9ACTN</name>
<feature type="transmembrane region" description="Helical" evidence="1">
    <location>
        <begin position="98"/>
        <end position="115"/>
    </location>
</feature>
<feature type="transmembrane region" description="Helical" evidence="1">
    <location>
        <begin position="233"/>
        <end position="252"/>
    </location>
</feature>
<keyword evidence="1" id="KW-1133">Transmembrane helix</keyword>
<organism evidence="2 3">
    <name type="scientific">Yinghuangia soli</name>
    <dbReference type="NCBI Taxonomy" id="2908204"/>
    <lineage>
        <taxon>Bacteria</taxon>
        <taxon>Bacillati</taxon>
        <taxon>Actinomycetota</taxon>
        <taxon>Actinomycetes</taxon>
        <taxon>Kitasatosporales</taxon>
        <taxon>Streptomycetaceae</taxon>
        <taxon>Yinghuangia</taxon>
    </lineage>
</organism>
<protein>
    <submittedName>
        <fullName evidence="2">Uncharacterized protein</fullName>
    </submittedName>
</protein>
<feature type="transmembrane region" description="Helical" evidence="1">
    <location>
        <begin position="317"/>
        <end position="346"/>
    </location>
</feature>
<feature type="transmembrane region" description="Helical" evidence="1">
    <location>
        <begin position="40"/>
        <end position="59"/>
    </location>
</feature>
<feature type="transmembrane region" description="Helical" evidence="1">
    <location>
        <begin position="71"/>
        <end position="92"/>
    </location>
</feature>
<feature type="transmembrane region" description="Helical" evidence="1">
    <location>
        <begin position="501"/>
        <end position="520"/>
    </location>
</feature>
<sequence length="693" mass="74290">MNAEPDPAQRPARTARRIPAPAAWAAAVAAAWFIPDLTHVLGADLLLVALVVLGLASLLRAGGNLVDRIMLAVGLAGGLAIAGGLVFSVWPWHLEPVPIARCALLGLVGTAWLTGRRPRLPKRVLGSDLILIGAAAAAWLSIAWPTLGRTFEENLDQFPLGWGGDRLRHYGLYDAIQHVGGYTFLHAEAARPFVHEGMETNYPSGAHYLYTLLDHFLRSTADPGTSTAEFAHYYWYTTVGLAFLVLAVVWSVRWAAGPLLAGWPRALVCAGVGAYMVTGPMMSVFPLESDAETIGLAWLAMLTAVLARPPARTREQIVLVAALVVATAFSYSMFLAVAAGGVLLAGYTYRRRLVRHRVLLAVSAVVSVPVAALPILVPRFVGHMDTGRHLLLPGGTVNLDRRLLLALLAVLAICMAVSPARRIPPLRLVFGLAGLTLAGLVAFWAFQTFQIGRTVYYFEKALHAWLIVMLVGTGAIGIAIRRIAEPPVVARRLAPPLRRTAAAATAAALGVLLVGGISWGKVQPWSGTPSPGTTWAASWRAGSFETPYKRSIQLLYHHGLLADGKPTLVLLDRSYWNNLFASMFVADLNHGLGVIRPQISALEHVKDIAPPRGKGEPAPWTGNTGEQCTKMRGIVASTPVPLRIVLSDGPLADCLAEWSVRPEANRLHLVRLNVWSGMPAAEDAAAAASGRPR</sequence>
<dbReference type="RefSeq" id="WP_235058265.1">
    <property type="nucleotide sequence ID" value="NZ_JAKFHA010000050.1"/>
</dbReference>
<dbReference type="AlphaFoldDB" id="A0AA41U6Y2"/>
<keyword evidence="1" id="KW-0472">Membrane</keyword>
<feature type="transmembrane region" description="Helical" evidence="1">
    <location>
        <begin position="259"/>
        <end position="277"/>
    </location>
</feature>
<evidence type="ECO:0000313" key="2">
    <source>
        <dbReference type="EMBL" id="MCF2533492.1"/>
    </source>
</evidence>
<accession>A0AA41U6Y2</accession>
<feature type="transmembrane region" description="Helical" evidence="1">
    <location>
        <begin position="429"/>
        <end position="449"/>
    </location>
</feature>
<reference evidence="2" key="1">
    <citation type="submission" date="2022-01" db="EMBL/GenBank/DDBJ databases">
        <title>Genome-Based Taxonomic Classification of the Phylum Actinobacteria.</title>
        <authorList>
            <person name="Gao Y."/>
        </authorList>
    </citation>
    <scope>NUCLEOTIDE SEQUENCE</scope>
    <source>
        <strain evidence="2">KLBMP 8922</strain>
    </source>
</reference>
<feature type="transmembrane region" description="Helical" evidence="1">
    <location>
        <begin position="461"/>
        <end position="480"/>
    </location>
</feature>
<evidence type="ECO:0000256" key="1">
    <source>
        <dbReference type="SAM" id="Phobius"/>
    </source>
</evidence>
<comment type="caution">
    <text evidence="2">The sequence shown here is derived from an EMBL/GenBank/DDBJ whole genome shotgun (WGS) entry which is preliminary data.</text>
</comment>